<comment type="caution">
    <text evidence="1">The sequence shown here is derived from an EMBL/GenBank/DDBJ whole genome shotgun (WGS) entry which is preliminary data.</text>
</comment>
<accession>A0A1R1X6T5</accession>
<gene>
    <name evidence="1" type="ORF">AYI70_g10385</name>
</gene>
<keyword evidence="2" id="KW-1185">Reference proteome</keyword>
<evidence type="ECO:0000313" key="2">
    <source>
        <dbReference type="Proteomes" id="UP000187283"/>
    </source>
</evidence>
<dbReference type="EMBL" id="LSSN01005050">
    <property type="protein sequence ID" value="OMJ10338.1"/>
    <property type="molecule type" value="Genomic_DNA"/>
</dbReference>
<protein>
    <submittedName>
        <fullName evidence="1">Uncharacterized protein</fullName>
    </submittedName>
</protein>
<name>A0A1R1X6T5_9FUNG</name>
<dbReference type="Proteomes" id="UP000187283">
    <property type="component" value="Unassembled WGS sequence"/>
</dbReference>
<proteinExistence type="predicted"/>
<organism evidence="1 2">
    <name type="scientific">Smittium culicis</name>
    <dbReference type="NCBI Taxonomy" id="133412"/>
    <lineage>
        <taxon>Eukaryota</taxon>
        <taxon>Fungi</taxon>
        <taxon>Fungi incertae sedis</taxon>
        <taxon>Zoopagomycota</taxon>
        <taxon>Kickxellomycotina</taxon>
        <taxon>Harpellomycetes</taxon>
        <taxon>Harpellales</taxon>
        <taxon>Legeriomycetaceae</taxon>
        <taxon>Smittium</taxon>
    </lineage>
</organism>
<dbReference type="AlphaFoldDB" id="A0A1R1X6T5"/>
<sequence length="110" mass="12842">MKLHEARWKQPALPSRDQSVYTYDSALVLLRAQHRAPVSTHKHTRSYSEVLDQDLDFTTGDISRVPEKPKYVSIRFESDLVIRMLVDIWYESRVVMSDNRILRIPKGATN</sequence>
<evidence type="ECO:0000313" key="1">
    <source>
        <dbReference type="EMBL" id="OMJ10338.1"/>
    </source>
</evidence>
<reference evidence="1 2" key="1">
    <citation type="submission" date="2017-01" db="EMBL/GenBank/DDBJ databases">
        <authorList>
            <person name="Mah S.A."/>
            <person name="Swanson W.J."/>
            <person name="Moy G.W."/>
            <person name="Vacquier V.D."/>
        </authorList>
    </citation>
    <scope>NUCLEOTIDE SEQUENCE [LARGE SCALE GENOMIC DNA]</scope>
    <source>
        <strain evidence="1 2">GSMNP</strain>
    </source>
</reference>